<proteinExistence type="predicted"/>
<sequence length="76" mass="8272">MDSIDLLPDPLHDGWIMLCKCGCKEIRPAAATTWMDFEVLALSEIRFQVTCLSCGGQAQLEVSKDEQDAPEEAGSG</sequence>
<reference evidence="1 2" key="1">
    <citation type="submission" date="2020-08" db="EMBL/GenBank/DDBJ databases">
        <title>Genomic Encyclopedia of Type Strains, Phase III (KMG-III): the genomes of soil and plant-associated and newly described type strains.</title>
        <authorList>
            <person name="Whitman W."/>
        </authorList>
    </citation>
    <scope>NUCLEOTIDE SEQUENCE [LARGE SCALE GENOMIC DNA]</scope>
    <source>
        <strain evidence="1 2">CECT 5995</strain>
    </source>
</reference>
<protein>
    <submittedName>
        <fullName evidence="1">Uncharacterized protein</fullName>
    </submittedName>
</protein>
<organism evidence="1 2">
    <name type="scientific">Halomonas organivorans</name>
    <dbReference type="NCBI Taxonomy" id="257772"/>
    <lineage>
        <taxon>Bacteria</taxon>
        <taxon>Pseudomonadati</taxon>
        <taxon>Pseudomonadota</taxon>
        <taxon>Gammaproteobacteria</taxon>
        <taxon>Oceanospirillales</taxon>
        <taxon>Halomonadaceae</taxon>
        <taxon>Halomonas</taxon>
    </lineage>
</organism>
<evidence type="ECO:0000313" key="1">
    <source>
        <dbReference type="EMBL" id="MBB3141938.1"/>
    </source>
</evidence>
<dbReference type="AlphaFoldDB" id="A0A7W5C075"/>
<accession>A0A7W5C075</accession>
<gene>
    <name evidence="1" type="ORF">FHR96_002819</name>
</gene>
<dbReference type="Proteomes" id="UP000525987">
    <property type="component" value="Unassembled WGS sequence"/>
</dbReference>
<keyword evidence="2" id="KW-1185">Reference proteome</keyword>
<evidence type="ECO:0000313" key="2">
    <source>
        <dbReference type="Proteomes" id="UP000525987"/>
    </source>
</evidence>
<dbReference type="EMBL" id="JACHXM010000014">
    <property type="protein sequence ID" value="MBB3141938.1"/>
    <property type="molecule type" value="Genomic_DNA"/>
</dbReference>
<name>A0A7W5C075_9GAMM</name>
<comment type="caution">
    <text evidence="1">The sequence shown here is derived from an EMBL/GenBank/DDBJ whole genome shotgun (WGS) entry which is preliminary data.</text>
</comment>
<dbReference type="RefSeq" id="WP_183388292.1">
    <property type="nucleotide sequence ID" value="NZ_JACHXM010000014.1"/>
</dbReference>